<dbReference type="GeneID" id="113470248"/>
<dbReference type="STRING" id="121845.A0A3Q0JBL5"/>
<evidence type="ECO:0000313" key="1">
    <source>
        <dbReference type="Proteomes" id="UP000079169"/>
    </source>
</evidence>
<dbReference type="AlphaFoldDB" id="A0A3Q0JBL5"/>
<keyword evidence="1" id="KW-1185">Reference proteome</keyword>
<organism evidence="1 2">
    <name type="scientific">Diaphorina citri</name>
    <name type="common">Asian citrus psyllid</name>
    <dbReference type="NCBI Taxonomy" id="121845"/>
    <lineage>
        <taxon>Eukaryota</taxon>
        <taxon>Metazoa</taxon>
        <taxon>Ecdysozoa</taxon>
        <taxon>Arthropoda</taxon>
        <taxon>Hexapoda</taxon>
        <taxon>Insecta</taxon>
        <taxon>Pterygota</taxon>
        <taxon>Neoptera</taxon>
        <taxon>Paraneoptera</taxon>
        <taxon>Hemiptera</taxon>
        <taxon>Sternorrhyncha</taxon>
        <taxon>Psylloidea</taxon>
        <taxon>Psyllidae</taxon>
        <taxon>Diaphorininae</taxon>
        <taxon>Diaphorina</taxon>
    </lineage>
</organism>
<accession>A0A3Q0JBL5</accession>
<evidence type="ECO:0000313" key="2">
    <source>
        <dbReference type="RefSeq" id="XP_026684338.1"/>
    </source>
</evidence>
<name>A0A3Q0JBL5_DIACI</name>
<dbReference type="Proteomes" id="UP000079169">
    <property type="component" value="Unplaced"/>
</dbReference>
<reference evidence="2" key="1">
    <citation type="submission" date="2025-08" db="UniProtKB">
        <authorList>
            <consortium name="RefSeq"/>
        </authorList>
    </citation>
    <scope>IDENTIFICATION</scope>
</reference>
<dbReference type="InterPro" id="IPR032675">
    <property type="entry name" value="LRR_dom_sf"/>
</dbReference>
<protein>
    <submittedName>
        <fullName evidence="2">Protein AMN1 homolog</fullName>
    </submittedName>
</protein>
<proteinExistence type="predicted"/>
<gene>
    <name evidence="2" type="primary">LOC113470248</name>
</gene>
<dbReference type="Gene3D" id="3.80.10.10">
    <property type="entry name" value="Ribonuclease Inhibitor"/>
    <property type="match status" value="1"/>
</dbReference>
<dbReference type="KEGG" id="dci:113470248"/>
<dbReference type="SUPFAM" id="SSF52047">
    <property type="entry name" value="RNI-like"/>
    <property type="match status" value="1"/>
</dbReference>
<dbReference type="RefSeq" id="XP_026684338.1">
    <property type="nucleotide sequence ID" value="XM_026828537.1"/>
</dbReference>
<sequence length="287" mass="33027">MNFYPKSLKREATNFICRHLDIYPAELFEQLPNNLKTNLLEQILRMKTHSHFLKSQQSSRICQCHYCKHVDTSSPTSHLKRLMSLLINPDVGRLIWTLEDLTTDLPLLSKCKKLRSLQLYVSKQRLLPSPCHNDLLTLFPMLPRLMELKLCNVDRVSAALITDEVLFTLCKSCPLLFSLSVEHCSHLTDACMEAISELKNMSYLNLSKTNLTDAAFVNIRETSPLVTSLTELKLQDCLFLTNSVVKCFLIRCANLTLLNCLGCPRLNNFDLLFNNNTKIQIYFTFDF</sequence>
<dbReference type="PaxDb" id="121845-A0A3Q0JBL5"/>